<comment type="caution">
    <text evidence="4">The sequence shown here is derived from an EMBL/GenBank/DDBJ whole genome shotgun (WGS) entry which is preliminary data.</text>
</comment>
<keyword evidence="1" id="KW-0863">Zinc-finger</keyword>
<feature type="region of interest" description="Disordered" evidence="2">
    <location>
        <begin position="357"/>
        <end position="380"/>
    </location>
</feature>
<evidence type="ECO:0000313" key="4">
    <source>
        <dbReference type="EMBL" id="GEX26767.1"/>
    </source>
</evidence>
<dbReference type="EMBL" id="BKCJ010098537">
    <property type="protein sequence ID" value="GEX26767.1"/>
    <property type="molecule type" value="Genomic_DNA"/>
</dbReference>
<evidence type="ECO:0000259" key="3">
    <source>
        <dbReference type="PROSITE" id="PS50158"/>
    </source>
</evidence>
<reference evidence="4" key="1">
    <citation type="journal article" date="2019" name="Sci. Rep.">
        <title>Draft genome of Tanacetum cinerariifolium, the natural source of mosquito coil.</title>
        <authorList>
            <person name="Yamashiro T."/>
            <person name="Shiraishi A."/>
            <person name="Satake H."/>
            <person name="Nakayama K."/>
        </authorList>
    </citation>
    <scope>NUCLEOTIDE SEQUENCE</scope>
</reference>
<protein>
    <recommendedName>
        <fullName evidence="3">CCHC-type domain-containing protein</fullName>
    </recommendedName>
</protein>
<gene>
    <name evidence="4" type="ORF">Tci_298742</name>
</gene>
<dbReference type="PANTHER" id="PTHR33067">
    <property type="entry name" value="RNA-DIRECTED DNA POLYMERASE-RELATED"/>
    <property type="match status" value="1"/>
</dbReference>
<feature type="region of interest" description="Disordered" evidence="2">
    <location>
        <begin position="189"/>
        <end position="216"/>
    </location>
</feature>
<dbReference type="Gene3D" id="4.10.60.10">
    <property type="entry name" value="Zinc finger, CCHC-type"/>
    <property type="match status" value="1"/>
</dbReference>
<dbReference type="PROSITE" id="PS50158">
    <property type="entry name" value="ZF_CCHC"/>
    <property type="match status" value="1"/>
</dbReference>
<proteinExistence type="predicted"/>
<evidence type="ECO:0000256" key="1">
    <source>
        <dbReference type="PROSITE-ProRule" id="PRU00047"/>
    </source>
</evidence>
<dbReference type="GO" id="GO:0003676">
    <property type="term" value="F:nucleic acid binding"/>
    <property type="evidence" value="ECO:0007669"/>
    <property type="project" value="InterPro"/>
</dbReference>
<evidence type="ECO:0000256" key="2">
    <source>
        <dbReference type="SAM" id="MobiDB-lite"/>
    </source>
</evidence>
<dbReference type="PANTHER" id="PTHR33067:SF9">
    <property type="entry name" value="RNA-DIRECTED DNA POLYMERASE"/>
    <property type="match status" value="1"/>
</dbReference>
<feature type="non-terminal residue" evidence="4">
    <location>
        <position position="1"/>
    </location>
</feature>
<dbReference type="AlphaFoldDB" id="A0A699H3N5"/>
<keyword evidence="1" id="KW-0862">Zinc</keyword>
<keyword evidence="1" id="KW-0479">Metal-binding</keyword>
<organism evidence="4">
    <name type="scientific">Tanacetum cinerariifolium</name>
    <name type="common">Dalmatian daisy</name>
    <name type="synonym">Chrysanthemum cinerariifolium</name>
    <dbReference type="NCBI Taxonomy" id="118510"/>
    <lineage>
        <taxon>Eukaryota</taxon>
        <taxon>Viridiplantae</taxon>
        <taxon>Streptophyta</taxon>
        <taxon>Embryophyta</taxon>
        <taxon>Tracheophyta</taxon>
        <taxon>Spermatophyta</taxon>
        <taxon>Magnoliopsida</taxon>
        <taxon>eudicotyledons</taxon>
        <taxon>Gunneridae</taxon>
        <taxon>Pentapetalae</taxon>
        <taxon>asterids</taxon>
        <taxon>campanulids</taxon>
        <taxon>Asterales</taxon>
        <taxon>Asteraceae</taxon>
        <taxon>Asteroideae</taxon>
        <taxon>Anthemideae</taxon>
        <taxon>Anthemidinae</taxon>
        <taxon>Tanacetum</taxon>
    </lineage>
</organism>
<accession>A0A699H3N5</accession>
<dbReference type="InterPro" id="IPR001878">
    <property type="entry name" value="Znf_CCHC"/>
</dbReference>
<dbReference type="SMART" id="SM00343">
    <property type="entry name" value="ZnF_C2HC"/>
    <property type="match status" value="2"/>
</dbReference>
<name>A0A699H3N5_TANCI</name>
<sequence>RSTAAPRGVKANGGVDGVPDLSTIIAQQLHNLLPTLLAQGDVRDVIVNNDRRGCTYKEFLTCNPKEYDGKGGEIAYTCWIEKMESVQDMSGCGDNQKVKYTARSFVGKARSTHEAKRAGHVAYTYRFHELERLVPYLVTPENKRIERYIYGLALQIRRMVATTEPTTIQKVMQKAGTLIDEAIRNGSLKKNIEKRGNDGEPSKDKNVKDDNKRTRTGNAFATTTNLVRREYTGTTPKGTNCNLYHSSESPCRACFSCNCLGHLVKDCRVVPRIMNPMNARNPITARGACFECSGTYHFKAACPRLNQVQRPGGGHPNQIVAIDGGQGHGKNNNRACGGAFMLGAEEALQDPNIMSDESKTVEQEMSTDTDDDDDESLAPNLQHKDTDLDEWIKTKIGKRMCGRDKENEEDSLIDILKTMVGECKSVYTNKNIQFEVPSCGTNKDLGASVNIIPKSIFEYLKLASLEETSMIVEMADMTERPREPNETMILGRLFLATVHAQIDVLKREISLGIGEDRVNLDMDGGSNGIKVQGLVVEKVASRWHVCKPVRVFYDNKCGEDYGMWPTCNPDLGFCSGYDAIYGKRENGMLEQWMYFQDHERQSV</sequence>
<dbReference type="GO" id="GO:0008270">
    <property type="term" value="F:zinc ion binding"/>
    <property type="evidence" value="ECO:0007669"/>
    <property type="project" value="UniProtKB-KW"/>
</dbReference>
<feature type="compositionally biased region" description="Basic and acidic residues" evidence="2">
    <location>
        <begin position="190"/>
        <end position="213"/>
    </location>
</feature>
<feature type="domain" description="CCHC-type" evidence="3">
    <location>
        <begin position="254"/>
        <end position="268"/>
    </location>
</feature>
<feature type="compositionally biased region" description="Acidic residues" evidence="2">
    <location>
        <begin position="365"/>
        <end position="376"/>
    </location>
</feature>